<dbReference type="InterPro" id="IPR028900">
    <property type="entry name" value="Tox-SHH_dom"/>
</dbReference>
<feature type="region of interest" description="Disordered" evidence="1">
    <location>
        <begin position="1"/>
        <end position="59"/>
    </location>
</feature>
<evidence type="ECO:0000313" key="3">
    <source>
        <dbReference type="EMBL" id="TKI62131.1"/>
    </source>
</evidence>
<dbReference type="EMBL" id="SZPU01000077">
    <property type="protein sequence ID" value="TKI62131.1"/>
    <property type="molecule type" value="Genomic_DNA"/>
</dbReference>
<dbReference type="AlphaFoldDB" id="A0A4U2YQD6"/>
<dbReference type="Proteomes" id="UP000308744">
    <property type="component" value="Unassembled WGS sequence"/>
</dbReference>
<accession>A0A4U2YQD6</accession>
<proteinExistence type="predicted"/>
<evidence type="ECO:0000259" key="2">
    <source>
        <dbReference type="Pfam" id="PF15652"/>
    </source>
</evidence>
<evidence type="ECO:0000256" key="1">
    <source>
        <dbReference type="SAM" id="MobiDB-lite"/>
    </source>
</evidence>
<dbReference type="Pfam" id="PF15652">
    <property type="entry name" value="Tox-SHH"/>
    <property type="match status" value="1"/>
</dbReference>
<evidence type="ECO:0000313" key="4">
    <source>
        <dbReference type="Proteomes" id="UP000308744"/>
    </source>
</evidence>
<comment type="caution">
    <text evidence="3">The sequence shown here is derived from an EMBL/GenBank/DDBJ whole genome shotgun (WGS) entry which is preliminary data.</text>
</comment>
<protein>
    <submittedName>
        <fullName evidence="3">Sugar-binding protein</fullName>
    </submittedName>
</protein>
<organism evidence="3 4">
    <name type="scientific">Lysinibacillus mangiferihumi</name>
    <dbReference type="NCBI Taxonomy" id="1130819"/>
    <lineage>
        <taxon>Bacteria</taxon>
        <taxon>Bacillati</taxon>
        <taxon>Bacillota</taxon>
        <taxon>Bacilli</taxon>
        <taxon>Bacillales</taxon>
        <taxon>Bacillaceae</taxon>
        <taxon>Lysinibacillus</taxon>
    </lineage>
</organism>
<gene>
    <name evidence="3" type="ORF">FC756_19260</name>
</gene>
<reference evidence="3 4" key="1">
    <citation type="submission" date="2019-04" db="EMBL/GenBank/DDBJ databases">
        <title>Lysinibacillus genome sequencing.</title>
        <authorList>
            <person name="Dunlap C."/>
        </authorList>
    </citation>
    <scope>NUCLEOTIDE SEQUENCE [LARGE SCALE GENOMIC DNA]</scope>
    <source>
        <strain evidence="3 4">CCTCC AB 2010389</strain>
    </source>
</reference>
<feature type="domain" description="Tox-SHH" evidence="2">
    <location>
        <begin position="54"/>
        <end position="153"/>
    </location>
</feature>
<sequence>MTDTGTVGKNKPTPNPKPSNSSKPPEKDSKPAEGTKGIDKTVKPNDVVPYRPSNSPLENHHGVMDVWAKHNVSNYVSRGGNTPTIALTKQQHDATKAVYRQWLFEKTGKKVGGKVDWQSVSPKEIQRLTEDMFDAANVPKSARQEYYKAFNLYNYRE</sequence>
<keyword evidence="4" id="KW-1185">Reference proteome</keyword>
<name>A0A4U2YQD6_9BACI</name>
<feature type="compositionally biased region" description="Basic and acidic residues" evidence="1">
    <location>
        <begin position="24"/>
        <end position="43"/>
    </location>
</feature>